<name>A0AC35U0P0_9BILA</name>
<dbReference type="WBParaSite" id="RSKR_0000652500.1">
    <property type="protein sequence ID" value="RSKR_0000652500.1"/>
    <property type="gene ID" value="RSKR_0000652500"/>
</dbReference>
<dbReference type="Proteomes" id="UP000095286">
    <property type="component" value="Unplaced"/>
</dbReference>
<sequence>MTIAYNLDVSSTSFHGFVKIIFRWKGSIWKSVWAELLAWCVAYYIVMAIYRILLTPDQRHVFEALAVHCDEKLDYIPLTFMLGFFVSIVVDRWRLVFNNIGFIDNVGLLIAHYVRGNDDMTRLKRRNLVRYLLLIQVLVYRDISVKVRKRFPNIDTVVEAGYFMEHERVMWEATKTKYSRYWVPANWAFNLVYQLRKEGKIESDVYVTRLVEEIKAYRSALGSLCNFDWVPVPLAYTQVVFTAVRVYFIICLVSRQFLISDDFAKKSIIDTYVPFMTIIGLTFTMGWLKVAEALLNPLGNDDDDFEVNFMIDRNTATGFCMADMSHNELPHQHLLDKFLTNMEPMYSEDMANTTIRPMVGSATLVDTSATDHEEKVKMVPHNVELEIQPNGNFSRTISKRTTDLKKKERATTSRLASIKGLRNKFSLNRPRANSYEPEKTNPFEASMTTRKQINRPPINEVLSEDDESDMEGIDVVIKSNSTVSTNCDPSPSNEGKINRNLTK</sequence>
<evidence type="ECO:0000313" key="1">
    <source>
        <dbReference type="Proteomes" id="UP000095286"/>
    </source>
</evidence>
<evidence type="ECO:0000313" key="2">
    <source>
        <dbReference type="WBParaSite" id="RSKR_0000652500.1"/>
    </source>
</evidence>
<organism evidence="1 2">
    <name type="scientific">Rhabditophanes sp. KR3021</name>
    <dbReference type="NCBI Taxonomy" id="114890"/>
    <lineage>
        <taxon>Eukaryota</taxon>
        <taxon>Metazoa</taxon>
        <taxon>Ecdysozoa</taxon>
        <taxon>Nematoda</taxon>
        <taxon>Chromadorea</taxon>
        <taxon>Rhabditida</taxon>
        <taxon>Tylenchina</taxon>
        <taxon>Panagrolaimomorpha</taxon>
        <taxon>Strongyloidoidea</taxon>
        <taxon>Alloionematidae</taxon>
        <taxon>Rhabditophanes</taxon>
    </lineage>
</organism>
<reference evidence="2" key="1">
    <citation type="submission" date="2016-11" db="UniProtKB">
        <authorList>
            <consortium name="WormBaseParasite"/>
        </authorList>
    </citation>
    <scope>IDENTIFICATION</scope>
    <source>
        <strain evidence="2">KR3021</strain>
    </source>
</reference>
<proteinExistence type="predicted"/>
<protein>
    <submittedName>
        <fullName evidence="2">Bestrophin homolog</fullName>
    </submittedName>
</protein>
<accession>A0AC35U0P0</accession>